<dbReference type="AlphaFoldDB" id="G5JI30"/>
<sequence length="86" mass="10622">MYFAMIEQQLKQFNETPQSIVHRYEQLQQHDCSFEEHQQLQAIFNVMYYYLKTAVTSQRELNMIARHPNELIEWFVFQCYYRGYGK</sequence>
<dbReference type="Proteomes" id="UP000005413">
    <property type="component" value="Unassembled WGS sequence"/>
</dbReference>
<dbReference type="RefSeq" id="WP_002463416.1">
    <property type="nucleotide sequence ID" value="NZ_AEUN01000382.1"/>
</dbReference>
<name>G5JI30_9STAP</name>
<protein>
    <submittedName>
        <fullName evidence="1">Uncharacterized protein</fullName>
    </submittedName>
</protein>
<gene>
    <name evidence="1" type="ORF">SS7213T_05561</name>
</gene>
<dbReference type="EMBL" id="AEUN01000382">
    <property type="protein sequence ID" value="EHJ08147.1"/>
    <property type="molecule type" value="Genomic_DNA"/>
</dbReference>
<reference evidence="1 2" key="1">
    <citation type="journal article" date="2012" name="BMC Genomics">
        <title>Comparative genomic analysis of the genus Staphylococcus including Staphylococcus aureus and its newly described sister species Staphylococcus simiae.</title>
        <authorList>
            <person name="Suzuki H."/>
            <person name="Lefebure T."/>
            <person name="Pavinski Bitar P."/>
            <person name="Stanhope M.J."/>
        </authorList>
    </citation>
    <scope>NUCLEOTIDE SEQUENCE [LARGE SCALE GENOMIC DNA]</scope>
    <source>
        <strain evidence="1 2">CCM 7213</strain>
    </source>
</reference>
<evidence type="ECO:0000313" key="2">
    <source>
        <dbReference type="Proteomes" id="UP000005413"/>
    </source>
</evidence>
<dbReference type="PATRIC" id="fig|911238.3.peg.935"/>
<comment type="caution">
    <text evidence="1">The sequence shown here is derived from an EMBL/GenBank/DDBJ whole genome shotgun (WGS) entry which is preliminary data.</text>
</comment>
<accession>G5JI30</accession>
<dbReference type="OrthoDB" id="2396984at2"/>
<proteinExistence type="predicted"/>
<keyword evidence="2" id="KW-1185">Reference proteome</keyword>
<evidence type="ECO:0000313" key="1">
    <source>
        <dbReference type="EMBL" id="EHJ08147.1"/>
    </source>
</evidence>
<organism evidence="1 2">
    <name type="scientific">Staphylococcus simiae CCM 7213 = CCUG 51256</name>
    <dbReference type="NCBI Taxonomy" id="911238"/>
    <lineage>
        <taxon>Bacteria</taxon>
        <taxon>Bacillati</taxon>
        <taxon>Bacillota</taxon>
        <taxon>Bacilli</taxon>
        <taxon>Bacillales</taxon>
        <taxon>Staphylococcaceae</taxon>
        <taxon>Staphylococcus</taxon>
    </lineage>
</organism>